<feature type="domain" description="Copper amine oxidase-like N-terminal" evidence="2">
    <location>
        <begin position="35"/>
        <end position="142"/>
    </location>
</feature>
<dbReference type="InterPro" id="IPR036582">
    <property type="entry name" value="Mao_N_sf"/>
</dbReference>
<dbReference type="Proteomes" id="UP001057134">
    <property type="component" value="Chromosome"/>
</dbReference>
<dbReference type="InterPro" id="IPR011042">
    <property type="entry name" value="6-blade_b-propeller_TolB-like"/>
</dbReference>
<keyword evidence="4" id="KW-1185">Reference proteome</keyword>
<dbReference type="InterPro" id="IPR012854">
    <property type="entry name" value="Cu_amine_oxidase-like_N"/>
</dbReference>
<reference evidence="3" key="1">
    <citation type="submission" date="2018-02" db="EMBL/GenBank/DDBJ databases">
        <authorList>
            <person name="Kim S.-K."/>
            <person name="Jung H.-I."/>
            <person name="Lee S.-W."/>
        </authorList>
    </citation>
    <scope>NUCLEOTIDE SEQUENCE</scope>
    <source>
        <strain evidence="3">SK3146</strain>
    </source>
</reference>
<evidence type="ECO:0000313" key="3">
    <source>
        <dbReference type="EMBL" id="UQZ81192.1"/>
    </source>
</evidence>
<proteinExistence type="predicted"/>
<dbReference type="SUPFAM" id="SSF55383">
    <property type="entry name" value="Copper amine oxidase, domain N"/>
    <property type="match status" value="1"/>
</dbReference>
<dbReference type="Gene3D" id="3.30.457.10">
    <property type="entry name" value="Copper amine oxidase-like, N-terminal domain"/>
    <property type="match status" value="1"/>
</dbReference>
<dbReference type="Gene3D" id="2.120.10.30">
    <property type="entry name" value="TolB, C-terminal domain"/>
    <property type="match status" value="1"/>
</dbReference>
<dbReference type="Pfam" id="PF07833">
    <property type="entry name" value="Cu_amine_oxidN1"/>
    <property type="match status" value="1"/>
</dbReference>
<organism evidence="3 4">
    <name type="scientific">Paenibacillus konkukensis</name>
    <dbReference type="NCBI Taxonomy" id="2020716"/>
    <lineage>
        <taxon>Bacteria</taxon>
        <taxon>Bacillati</taxon>
        <taxon>Bacillota</taxon>
        <taxon>Bacilli</taxon>
        <taxon>Bacillales</taxon>
        <taxon>Paenibacillaceae</taxon>
        <taxon>Paenibacillus</taxon>
    </lineage>
</organism>
<evidence type="ECO:0000256" key="1">
    <source>
        <dbReference type="SAM" id="SignalP"/>
    </source>
</evidence>
<name>A0ABY4RFF6_9BACL</name>
<feature type="chain" id="PRO_5047115169" description="Copper amine oxidase-like N-terminal domain-containing protein" evidence="1">
    <location>
        <begin position="24"/>
        <end position="498"/>
    </location>
</feature>
<dbReference type="RefSeq" id="WP_249863441.1">
    <property type="nucleotide sequence ID" value="NZ_CP027059.1"/>
</dbReference>
<feature type="signal peptide" evidence="1">
    <location>
        <begin position="1"/>
        <end position="23"/>
    </location>
</feature>
<evidence type="ECO:0000313" key="4">
    <source>
        <dbReference type="Proteomes" id="UP001057134"/>
    </source>
</evidence>
<dbReference type="SUPFAM" id="SSF63825">
    <property type="entry name" value="YWTD domain"/>
    <property type="match status" value="1"/>
</dbReference>
<dbReference type="EMBL" id="CP027059">
    <property type="protein sequence ID" value="UQZ81192.1"/>
    <property type="molecule type" value="Genomic_DNA"/>
</dbReference>
<protein>
    <recommendedName>
        <fullName evidence="2">Copper amine oxidase-like N-terminal domain-containing protein</fullName>
    </recommendedName>
</protein>
<reference evidence="3" key="2">
    <citation type="journal article" date="2021" name="J Anim Sci Technol">
        <title>Complete genome sequence of Paenibacillus konkukensis sp. nov. SK3146 as a potential probiotic strain.</title>
        <authorList>
            <person name="Jung H.I."/>
            <person name="Park S."/>
            <person name="Niu K.M."/>
            <person name="Lee S.W."/>
            <person name="Kothari D."/>
            <person name="Yi K.J."/>
            <person name="Kim S.K."/>
        </authorList>
    </citation>
    <scope>NUCLEOTIDE SEQUENCE</scope>
    <source>
        <strain evidence="3">SK3146</strain>
    </source>
</reference>
<accession>A0ABY4RFF6</accession>
<sequence>MFLKRLCLITAAASISLSLGAQAAKAEESQIRVYFNGEPLPFADPPRIEDGTTLVPFRILMEKLGMTTIDWDAAASQITALKGDQKLVLQINNTTATVNGKSKLLEKAPVIINGSTFVPLRFVSETMNAEVKWDADAQLITIQSGSPAAASSASTTKEAGIPEKSKKTSYAVDTIMKFYGYENNGSGINRYSYSSLAVDRNGSAYLLEDRNIGSGYNQSLVDMIKVNTQNGNQLSQKPAEDNYSFEYTDWKGNKLKSQSNNFYPRWLIYNEWTDKLAVGGINAEASDTMLSISTRYPNSDLIGYQLNYKTTPTNEANFAIFMDQDTLLYSEMMTKTIYRLQKGKTPEPLSFNNAQQSLQLSGKQLEAVWNDQKLYVLDTGNCTLYKLDPASSDISKVYENKEFAVSGSTTHQSKFYVAKGASIYELTTDGHWSTFIAGSELNQPQPSADAAAGMHTPTYNVSAEQVGPLNNISLMAFDADENIIVFDYDYLCLRRINR</sequence>
<evidence type="ECO:0000259" key="2">
    <source>
        <dbReference type="Pfam" id="PF07833"/>
    </source>
</evidence>
<gene>
    <name evidence="3" type="ORF">SK3146_00348</name>
</gene>
<keyword evidence="1" id="KW-0732">Signal</keyword>